<proteinExistence type="predicted"/>
<organism evidence="1 2">
    <name type="scientific">Aspergillus pseudoustus</name>
    <dbReference type="NCBI Taxonomy" id="1810923"/>
    <lineage>
        <taxon>Eukaryota</taxon>
        <taxon>Fungi</taxon>
        <taxon>Dikarya</taxon>
        <taxon>Ascomycota</taxon>
        <taxon>Pezizomycotina</taxon>
        <taxon>Eurotiomycetes</taxon>
        <taxon>Eurotiomycetidae</taxon>
        <taxon>Eurotiales</taxon>
        <taxon>Aspergillaceae</taxon>
        <taxon>Aspergillus</taxon>
        <taxon>Aspergillus subgen. Nidulantes</taxon>
    </lineage>
</organism>
<gene>
    <name evidence="1" type="ORF">BJY01DRAFT_182566</name>
</gene>
<name>A0ABR4JZH2_9EURO</name>
<dbReference type="EMBL" id="JBFXLU010000072">
    <property type="protein sequence ID" value="KAL2845455.1"/>
    <property type="molecule type" value="Genomic_DNA"/>
</dbReference>
<evidence type="ECO:0000313" key="2">
    <source>
        <dbReference type="Proteomes" id="UP001610446"/>
    </source>
</evidence>
<comment type="caution">
    <text evidence="1">The sequence shown here is derived from an EMBL/GenBank/DDBJ whole genome shotgun (WGS) entry which is preliminary data.</text>
</comment>
<sequence length="155" mass="17388">MKPPFIRARNNCLNNGPRFIGNLASWSRCEWVAGMAGVLLYIENKGENSGIRPFDPFPDFSRHVAASHSTCVVTVGEPKADKTGERISGESGERATLASPPSHVMALQMRPMRTRLDRYSWEFCRVEATSHRAFVDFMMSFLQATPSHPIDRTSE</sequence>
<evidence type="ECO:0000313" key="1">
    <source>
        <dbReference type="EMBL" id="KAL2845455.1"/>
    </source>
</evidence>
<accession>A0ABR4JZH2</accession>
<reference evidence="1 2" key="1">
    <citation type="submission" date="2024-07" db="EMBL/GenBank/DDBJ databases">
        <title>Section-level genome sequencing and comparative genomics of Aspergillus sections Usti and Cavernicolus.</title>
        <authorList>
            <consortium name="Lawrence Berkeley National Laboratory"/>
            <person name="Nybo J.L."/>
            <person name="Vesth T.C."/>
            <person name="Theobald S."/>
            <person name="Frisvad J.C."/>
            <person name="Larsen T.O."/>
            <person name="Kjaerboelling I."/>
            <person name="Rothschild-Mancinelli K."/>
            <person name="Lyhne E.K."/>
            <person name="Kogle M.E."/>
            <person name="Barry K."/>
            <person name="Clum A."/>
            <person name="Na H."/>
            <person name="Ledsgaard L."/>
            <person name="Lin J."/>
            <person name="Lipzen A."/>
            <person name="Kuo A."/>
            <person name="Riley R."/>
            <person name="Mondo S."/>
            <person name="Labutti K."/>
            <person name="Haridas S."/>
            <person name="Pangalinan J."/>
            <person name="Salamov A.A."/>
            <person name="Simmons B.A."/>
            <person name="Magnuson J.K."/>
            <person name="Chen J."/>
            <person name="Drula E."/>
            <person name="Henrissat B."/>
            <person name="Wiebenga A."/>
            <person name="Lubbers R.J."/>
            <person name="Gomes A.C."/>
            <person name="Makela M.R."/>
            <person name="Stajich J."/>
            <person name="Grigoriev I.V."/>
            <person name="Mortensen U.H."/>
            <person name="De Vries R.P."/>
            <person name="Baker S.E."/>
            <person name="Andersen M.R."/>
        </authorList>
    </citation>
    <scope>NUCLEOTIDE SEQUENCE [LARGE SCALE GENOMIC DNA]</scope>
    <source>
        <strain evidence="1 2">CBS 123904</strain>
    </source>
</reference>
<keyword evidence="2" id="KW-1185">Reference proteome</keyword>
<dbReference type="Proteomes" id="UP001610446">
    <property type="component" value="Unassembled WGS sequence"/>
</dbReference>
<protein>
    <submittedName>
        <fullName evidence="1">Uncharacterized protein</fullName>
    </submittedName>
</protein>